<evidence type="ECO:0000313" key="2">
    <source>
        <dbReference type="EMBL" id="KAK3393366.1"/>
    </source>
</evidence>
<evidence type="ECO:0000256" key="1">
    <source>
        <dbReference type="SAM" id="Phobius"/>
    </source>
</evidence>
<name>A0AAE0U728_9PEZI</name>
<proteinExistence type="predicted"/>
<keyword evidence="1" id="KW-1133">Transmembrane helix</keyword>
<gene>
    <name evidence="2" type="ORF">B0H63DRAFT_531095</name>
</gene>
<feature type="transmembrane region" description="Helical" evidence="1">
    <location>
        <begin position="37"/>
        <end position="65"/>
    </location>
</feature>
<reference evidence="2" key="1">
    <citation type="journal article" date="2023" name="Mol. Phylogenet. Evol.">
        <title>Genome-scale phylogeny and comparative genomics of the fungal order Sordariales.</title>
        <authorList>
            <person name="Hensen N."/>
            <person name="Bonometti L."/>
            <person name="Westerberg I."/>
            <person name="Brannstrom I.O."/>
            <person name="Guillou S."/>
            <person name="Cros-Aarteil S."/>
            <person name="Calhoun S."/>
            <person name="Haridas S."/>
            <person name="Kuo A."/>
            <person name="Mondo S."/>
            <person name="Pangilinan J."/>
            <person name="Riley R."/>
            <person name="LaButti K."/>
            <person name="Andreopoulos B."/>
            <person name="Lipzen A."/>
            <person name="Chen C."/>
            <person name="Yan M."/>
            <person name="Daum C."/>
            <person name="Ng V."/>
            <person name="Clum A."/>
            <person name="Steindorff A."/>
            <person name="Ohm R.A."/>
            <person name="Martin F."/>
            <person name="Silar P."/>
            <person name="Natvig D.O."/>
            <person name="Lalanne C."/>
            <person name="Gautier V."/>
            <person name="Ament-Velasquez S.L."/>
            <person name="Kruys A."/>
            <person name="Hutchinson M.I."/>
            <person name="Powell A.J."/>
            <person name="Barry K."/>
            <person name="Miller A.N."/>
            <person name="Grigoriev I.V."/>
            <person name="Debuchy R."/>
            <person name="Gladieux P."/>
            <person name="Hiltunen Thoren M."/>
            <person name="Johannesson H."/>
        </authorList>
    </citation>
    <scope>NUCLEOTIDE SEQUENCE</scope>
    <source>
        <strain evidence="2">CBS 232.78</strain>
    </source>
</reference>
<organism evidence="2 3">
    <name type="scientific">Podospora didyma</name>
    <dbReference type="NCBI Taxonomy" id="330526"/>
    <lineage>
        <taxon>Eukaryota</taxon>
        <taxon>Fungi</taxon>
        <taxon>Dikarya</taxon>
        <taxon>Ascomycota</taxon>
        <taxon>Pezizomycotina</taxon>
        <taxon>Sordariomycetes</taxon>
        <taxon>Sordariomycetidae</taxon>
        <taxon>Sordariales</taxon>
        <taxon>Podosporaceae</taxon>
        <taxon>Podospora</taxon>
    </lineage>
</organism>
<evidence type="ECO:0000313" key="3">
    <source>
        <dbReference type="Proteomes" id="UP001285441"/>
    </source>
</evidence>
<dbReference type="EMBL" id="JAULSW010000001">
    <property type="protein sequence ID" value="KAK3393366.1"/>
    <property type="molecule type" value="Genomic_DNA"/>
</dbReference>
<keyword evidence="3" id="KW-1185">Reference proteome</keyword>
<comment type="caution">
    <text evidence="2">The sequence shown here is derived from an EMBL/GenBank/DDBJ whole genome shotgun (WGS) entry which is preliminary data.</text>
</comment>
<accession>A0AAE0U728</accession>
<dbReference type="Proteomes" id="UP001285441">
    <property type="component" value="Unassembled WGS sequence"/>
</dbReference>
<keyword evidence="1" id="KW-0812">Transmembrane</keyword>
<keyword evidence="1" id="KW-0472">Membrane</keyword>
<reference evidence="2" key="2">
    <citation type="submission" date="2023-06" db="EMBL/GenBank/DDBJ databases">
        <authorList>
            <consortium name="Lawrence Berkeley National Laboratory"/>
            <person name="Haridas S."/>
            <person name="Hensen N."/>
            <person name="Bonometti L."/>
            <person name="Westerberg I."/>
            <person name="Brannstrom I.O."/>
            <person name="Guillou S."/>
            <person name="Cros-Aarteil S."/>
            <person name="Calhoun S."/>
            <person name="Kuo A."/>
            <person name="Mondo S."/>
            <person name="Pangilinan J."/>
            <person name="Riley R."/>
            <person name="LaButti K."/>
            <person name="Andreopoulos B."/>
            <person name="Lipzen A."/>
            <person name="Chen C."/>
            <person name="Yanf M."/>
            <person name="Daum C."/>
            <person name="Ng V."/>
            <person name="Clum A."/>
            <person name="Steindorff A."/>
            <person name="Ohm R."/>
            <person name="Martin F."/>
            <person name="Silar P."/>
            <person name="Natvig D."/>
            <person name="Lalanne C."/>
            <person name="Gautier V."/>
            <person name="Ament-velasquez S.L."/>
            <person name="Kruys A."/>
            <person name="Hutchinson M.I."/>
            <person name="Powell A.J."/>
            <person name="Barry K."/>
            <person name="Miller A.N."/>
            <person name="Grigoriev I.V."/>
            <person name="Debuchy R."/>
            <person name="Gladieux P."/>
            <person name="Thoren M.H."/>
            <person name="Johannesson H."/>
        </authorList>
    </citation>
    <scope>NUCLEOTIDE SEQUENCE</scope>
    <source>
        <strain evidence="2">CBS 232.78</strain>
    </source>
</reference>
<dbReference type="AlphaFoldDB" id="A0AAE0U728"/>
<protein>
    <submittedName>
        <fullName evidence="2">Uncharacterized protein</fullName>
    </submittedName>
</protein>
<sequence length="352" mass="38922">MEQYLSTIITSTALALTPSTAADITISTAANVATAALASTTIVVLVLVLVIIIIITIIVVAVVLATTVTMDDMALFIPSAPHAERDADLTALRYRFGLPIEWEWNYTLLMEEVGIYYANRARAIEDIQIFIWLWVMAMLHCFDESQPRANMIKDKVRAGGLNKVTVNITVAKSIADAAFTFWRDGPSPCFVVALPKGAHLPCPATAYPFLVSSFMYDLFDCENLGRRVLQKSRHWNERTIVNFAQRILDMIPQQDITYIKNSPGISSLAGLLSQRPASDNDLIRQTAEEYIVEGLEGNDLQDFIDHCERNWRRFNSPGNASGAVVINLESLAPVGNGVWHPLVEPALARSIS</sequence>